<evidence type="ECO:0000313" key="2">
    <source>
        <dbReference type="EMBL" id="ODM09741.1"/>
    </source>
</evidence>
<dbReference type="PATRIC" id="fig|1432052.3.peg.4554"/>
<reference evidence="3 4" key="1">
    <citation type="submission" date="2016-07" db="EMBL/GenBank/DDBJ databases">
        <title>Characterization of isolates of Eisenbergiella tayi derived from blood cultures, using whole genome sequencing.</title>
        <authorList>
            <person name="Burdz T."/>
            <person name="Wiebe D."/>
            <person name="Huynh C."/>
            <person name="Bernard K."/>
        </authorList>
    </citation>
    <scope>NUCLEOTIDE SEQUENCE [LARGE SCALE GENOMIC DNA]</scope>
    <source>
        <strain evidence="1 3">NML 110608</strain>
        <strain evidence="2 4">NML 120489</strain>
    </source>
</reference>
<dbReference type="GeneID" id="93305308"/>
<dbReference type="AlphaFoldDB" id="A0A1E3ADY5"/>
<dbReference type="Proteomes" id="UP000094067">
    <property type="component" value="Unassembled WGS sequence"/>
</dbReference>
<proteinExistence type="predicted"/>
<sequence length="49" mass="5774">MASYVAPEVREKFETLSINLKDYILERNVQINDIYDLINVLENIVSEEE</sequence>
<comment type="caution">
    <text evidence="1">The sequence shown here is derived from an EMBL/GenBank/DDBJ whole genome shotgun (WGS) entry which is preliminary data.</text>
</comment>
<dbReference type="RefSeq" id="WP_009252372.1">
    <property type="nucleotide sequence ID" value="NZ_BAABXS010000001.1"/>
</dbReference>
<evidence type="ECO:0000313" key="1">
    <source>
        <dbReference type="EMBL" id="ODM06879.1"/>
    </source>
</evidence>
<gene>
    <name evidence="2" type="ORF">BEH84_04108</name>
    <name evidence="1" type="ORF">BEI61_02769</name>
</gene>
<name>A0A1E3ADY5_9FIRM</name>
<evidence type="ECO:0000313" key="3">
    <source>
        <dbReference type="Proteomes" id="UP000094067"/>
    </source>
</evidence>
<dbReference type="EMBL" id="MCGH01000002">
    <property type="protein sequence ID" value="ODM06879.1"/>
    <property type="molecule type" value="Genomic_DNA"/>
</dbReference>
<evidence type="ECO:0008006" key="5">
    <source>
        <dbReference type="Google" id="ProtNLM"/>
    </source>
</evidence>
<dbReference type="Proteomes" id="UP000095003">
    <property type="component" value="Unassembled WGS sequence"/>
</dbReference>
<organism evidence="1 3">
    <name type="scientific">Eisenbergiella tayi</name>
    <dbReference type="NCBI Taxonomy" id="1432052"/>
    <lineage>
        <taxon>Bacteria</taxon>
        <taxon>Bacillati</taxon>
        <taxon>Bacillota</taxon>
        <taxon>Clostridia</taxon>
        <taxon>Lachnospirales</taxon>
        <taxon>Lachnospiraceae</taxon>
        <taxon>Eisenbergiella</taxon>
    </lineage>
</organism>
<evidence type="ECO:0000313" key="4">
    <source>
        <dbReference type="Proteomes" id="UP000095003"/>
    </source>
</evidence>
<accession>A0A1E3ADY5</accession>
<dbReference type="EMBL" id="MCGI01000004">
    <property type="protein sequence ID" value="ODM09741.1"/>
    <property type="molecule type" value="Genomic_DNA"/>
</dbReference>
<protein>
    <recommendedName>
        <fullName evidence="5">Molecular chaperone GroEL</fullName>
    </recommendedName>
</protein>